<evidence type="ECO:0000313" key="2">
    <source>
        <dbReference type="EMBL" id="NLR77187.1"/>
    </source>
</evidence>
<accession>A0A847SEB5</accession>
<protein>
    <submittedName>
        <fullName evidence="2">Uncharacterized protein</fullName>
    </submittedName>
</protein>
<evidence type="ECO:0000256" key="1">
    <source>
        <dbReference type="SAM" id="SignalP"/>
    </source>
</evidence>
<gene>
    <name evidence="2" type="ORF">HGH91_01025</name>
</gene>
<keyword evidence="1" id="KW-0732">Signal</keyword>
<dbReference type="AlphaFoldDB" id="A0A847SEB5"/>
<dbReference type="Proteomes" id="UP000552864">
    <property type="component" value="Unassembled WGS sequence"/>
</dbReference>
<evidence type="ECO:0000313" key="3">
    <source>
        <dbReference type="Proteomes" id="UP000552864"/>
    </source>
</evidence>
<sequence length="110" mass="12079">MRLFPIVVCMLLTATACKFSAHRKGILAAPEHPAPNDIVLQESIPADFLDSTANDYTPKHPAVHAATSPTRDSFSERAMIDTVAEVEPGQELVPQAVILVEEDRYHVVEE</sequence>
<comment type="caution">
    <text evidence="2">The sequence shown here is derived from an EMBL/GenBank/DDBJ whole genome shotgun (WGS) entry which is preliminary data.</text>
</comment>
<dbReference type="EMBL" id="JABAHZ010000001">
    <property type="protein sequence ID" value="NLR77187.1"/>
    <property type="molecule type" value="Genomic_DNA"/>
</dbReference>
<keyword evidence="3" id="KW-1185">Reference proteome</keyword>
<reference evidence="2 3" key="1">
    <citation type="submission" date="2020-04" db="EMBL/GenBank/DDBJ databases">
        <authorList>
            <person name="Yin C."/>
        </authorList>
    </citation>
    <scope>NUCLEOTIDE SEQUENCE [LARGE SCALE GENOMIC DNA]</scope>
    <source>
        <strain evidence="2 3">Ak56</strain>
    </source>
</reference>
<dbReference type="RefSeq" id="WP_168736605.1">
    <property type="nucleotide sequence ID" value="NZ_JABAHZ010000001.1"/>
</dbReference>
<dbReference type="PROSITE" id="PS51257">
    <property type="entry name" value="PROKAR_LIPOPROTEIN"/>
    <property type="match status" value="1"/>
</dbReference>
<feature type="chain" id="PRO_5033029732" evidence="1">
    <location>
        <begin position="21"/>
        <end position="110"/>
    </location>
</feature>
<feature type="signal peptide" evidence="1">
    <location>
        <begin position="1"/>
        <end position="20"/>
    </location>
</feature>
<organism evidence="2 3">
    <name type="scientific">Chitinophaga eiseniae</name>
    <dbReference type="NCBI Taxonomy" id="634771"/>
    <lineage>
        <taxon>Bacteria</taxon>
        <taxon>Pseudomonadati</taxon>
        <taxon>Bacteroidota</taxon>
        <taxon>Chitinophagia</taxon>
        <taxon>Chitinophagales</taxon>
        <taxon>Chitinophagaceae</taxon>
        <taxon>Chitinophaga</taxon>
    </lineage>
</organism>
<name>A0A847SEB5_9BACT</name>
<proteinExistence type="predicted"/>